<dbReference type="InterPro" id="IPR017512">
    <property type="entry name" value="PQQ_MeOH/EtOH_DH"/>
</dbReference>
<feature type="binding site" description="covalent" evidence="11">
    <location>
        <position position="629"/>
    </location>
    <ligand>
        <name>heme c</name>
        <dbReference type="ChEBI" id="CHEBI:61717"/>
    </ligand>
</feature>
<dbReference type="Pfam" id="PF01011">
    <property type="entry name" value="PQQ"/>
    <property type="match status" value="2"/>
</dbReference>
<dbReference type="GO" id="GO:0016020">
    <property type="term" value="C:membrane"/>
    <property type="evidence" value="ECO:0007669"/>
    <property type="project" value="InterPro"/>
</dbReference>
<keyword evidence="2 11" id="KW-0349">Heme</keyword>
<feature type="chain" id="PRO_5041465600" evidence="15">
    <location>
        <begin position="24"/>
        <end position="715"/>
    </location>
</feature>
<keyword evidence="3 12" id="KW-0479">Metal-binding</keyword>
<keyword evidence="6 11" id="KW-0634">PQQ</keyword>
<evidence type="ECO:0000256" key="2">
    <source>
        <dbReference type="ARBA" id="ARBA00022617"/>
    </source>
</evidence>
<evidence type="ECO:0000256" key="6">
    <source>
        <dbReference type="ARBA" id="ARBA00022891"/>
    </source>
</evidence>
<name>A0AA37M383_9HYPH</name>
<dbReference type="RefSeq" id="WP_238189537.1">
    <property type="nucleotide sequence ID" value="NZ_BPQJ01000002.1"/>
</dbReference>
<feature type="binding site" evidence="11">
    <location>
        <position position="135"/>
    </location>
    <ligand>
        <name>pyrroloquinoline quinone</name>
        <dbReference type="ChEBI" id="CHEBI:58442"/>
    </ligand>
</feature>
<keyword evidence="9 13" id="KW-1015">Disulfide bond</keyword>
<comment type="cofactor">
    <cofactor evidence="11">
        <name>pyrroloquinoline quinone</name>
        <dbReference type="ChEBI" id="CHEBI:58442"/>
    </cofactor>
    <text evidence="11">Binds 1 PQQ group per subunit.</text>
</comment>
<comment type="similarity">
    <text evidence="1">Belongs to the bacterial PQQ dehydrogenase family.</text>
</comment>
<comment type="cofactor">
    <cofactor evidence="12">
        <name>Ca(2+)</name>
        <dbReference type="ChEBI" id="CHEBI:29108"/>
    </cofactor>
    <text evidence="12">Binds 1 Ca(2+) ion per subunit.</text>
</comment>
<dbReference type="InterPro" id="IPR002372">
    <property type="entry name" value="PQQ_rpt_dom"/>
</dbReference>
<evidence type="ECO:0000256" key="10">
    <source>
        <dbReference type="PIRSR" id="PIRSR617512-1"/>
    </source>
</evidence>
<evidence type="ECO:0000256" key="5">
    <source>
        <dbReference type="ARBA" id="ARBA00022837"/>
    </source>
</evidence>
<feature type="binding site" description="axial binding residue" evidence="12">
    <location>
        <position position="672"/>
    </location>
    <ligand>
        <name>heme c</name>
        <dbReference type="ChEBI" id="CHEBI:61717"/>
    </ligand>
    <ligandPart>
        <name>Fe</name>
        <dbReference type="ChEBI" id="CHEBI:18248"/>
    </ligandPart>
</feature>
<evidence type="ECO:0000256" key="7">
    <source>
        <dbReference type="ARBA" id="ARBA00023002"/>
    </source>
</evidence>
<keyword evidence="4 15" id="KW-0732">Signal</keyword>
<dbReference type="Gene3D" id="2.140.10.10">
    <property type="entry name" value="Quinoprotein alcohol dehydrogenase-like superfamily"/>
    <property type="match status" value="1"/>
</dbReference>
<evidence type="ECO:0000256" key="14">
    <source>
        <dbReference type="SAM" id="MobiDB-lite"/>
    </source>
</evidence>
<dbReference type="AlphaFoldDB" id="A0AA37M383"/>
<evidence type="ECO:0000256" key="9">
    <source>
        <dbReference type="ARBA" id="ARBA00023157"/>
    </source>
</evidence>
<dbReference type="InterPro" id="IPR018391">
    <property type="entry name" value="PQQ_b-propeller_rpt"/>
</dbReference>
<dbReference type="NCBIfam" id="TIGR03075">
    <property type="entry name" value="PQQ_enz_alc_DH"/>
    <property type="match status" value="1"/>
</dbReference>
<evidence type="ECO:0000256" key="8">
    <source>
        <dbReference type="ARBA" id="ARBA00023004"/>
    </source>
</evidence>
<evidence type="ECO:0000256" key="11">
    <source>
        <dbReference type="PIRSR" id="PIRSR617512-2"/>
    </source>
</evidence>
<feature type="binding site" evidence="11">
    <location>
        <begin position="413"/>
        <end position="414"/>
    </location>
    <ligand>
        <name>pyrroloquinoline quinone</name>
        <dbReference type="ChEBI" id="CHEBI:58442"/>
    </ligand>
</feature>
<reference evidence="17" key="1">
    <citation type="journal article" date="2016" name="Front. Microbiol.">
        <title>Genome Sequence of the Piezophilic, Mesophilic Sulfate-Reducing Bacterium Desulfovibrio indicus J2T.</title>
        <authorList>
            <person name="Cao J."/>
            <person name="Maignien L."/>
            <person name="Shao Z."/>
            <person name="Alain K."/>
            <person name="Jebbar M."/>
        </authorList>
    </citation>
    <scope>NUCLEOTIDE SEQUENCE</scope>
    <source>
        <strain evidence="17">JCM 32048</strain>
    </source>
</reference>
<accession>A0AA37M383</accession>
<keyword evidence="18" id="KW-1185">Reference proteome</keyword>
<dbReference type="InterPro" id="IPR011047">
    <property type="entry name" value="Quinoprotein_ADH-like_sf"/>
</dbReference>
<evidence type="ECO:0000256" key="15">
    <source>
        <dbReference type="SAM" id="SignalP"/>
    </source>
</evidence>
<feature type="binding site" evidence="12">
    <location>
        <position position="278"/>
    </location>
    <ligand>
        <name>Ca(2+)</name>
        <dbReference type="ChEBI" id="CHEBI:29108"/>
    </ligand>
</feature>
<dbReference type="SMART" id="SM00564">
    <property type="entry name" value="PQQ"/>
    <property type="match status" value="6"/>
</dbReference>
<feature type="binding site" evidence="11">
    <location>
        <begin position="195"/>
        <end position="196"/>
    </location>
    <ligand>
        <name>pyrroloquinoline quinone</name>
        <dbReference type="ChEBI" id="CHEBI:58442"/>
    </ligand>
</feature>
<feature type="active site" description="Proton acceptor" evidence="10">
    <location>
        <position position="324"/>
    </location>
</feature>
<dbReference type="InterPro" id="IPR009056">
    <property type="entry name" value="Cyt_c-like_dom"/>
</dbReference>
<feature type="binding site" evidence="12">
    <location>
        <position position="197"/>
    </location>
    <ligand>
        <name>Ca(2+)</name>
        <dbReference type="ChEBI" id="CHEBI:29108"/>
    </ligand>
</feature>
<evidence type="ECO:0000259" key="16">
    <source>
        <dbReference type="PROSITE" id="PS51007"/>
    </source>
</evidence>
<feature type="disulfide bond" evidence="13">
    <location>
        <begin position="129"/>
        <end position="130"/>
    </location>
</feature>
<reference evidence="17" key="2">
    <citation type="submission" date="2021-08" db="EMBL/GenBank/DDBJ databases">
        <authorList>
            <person name="Tani A."/>
            <person name="Ola A."/>
            <person name="Ogura Y."/>
            <person name="Katsura K."/>
            <person name="Hayashi T."/>
        </authorList>
    </citation>
    <scope>NUCLEOTIDE SEQUENCE</scope>
    <source>
        <strain evidence="17">JCM 32048</strain>
    </source>
</reference>
<dbReference type="SUPFAM" id="SSF50998">
    <property type="entry name" value="Quinoprotein alcohol dehydrogenase-like"/>
    <property type="match status" value="1"/>
</dbReference>
<evidence type="ECO:0000256" key="12">
    <source>
        <dbReference type="PIRSR" id="PIRSR617512-3"/>
    </source>
</evidence>
<dbReference type="InterPro" id="IPR036909">
    <property type="entry name" value="Cyt_c-like_dom_sf"/>
</dbReference>
<evidence type="ECO:0000313" key="18">
    <source>
        <dbReference type="Proteomes" id="UP001055286"/>
    </source>
</evidence>
<dbReference type="Pfam" id="PF13442">
    <property type="entry name" value="Cytochrome_CBB3"/>
    <property type="match status" value="1"/>
</dbReference>
<dbReference type="PROSITE" id="PS51007">
    <property type="entry name" value="CYTC"/>
    <property type="match status" value="1"/>
</dbReference>
<proteinExistence type="inferred from homology"/>
<keyword evidence="5 12" id="KW-0106">Calcium</keyword>
<dbReference type="EMBL" id="BPQJ01000002">
    <property type="protein sequence ID" value="GJD60489.1"/>
    <property type="molecule type" value="Genomic_DNA"/>
</dbReference>
<feature type="binding site" description="axial binding residue" evidence="12">
    <location>
        <position position="633"/>
    </location>
    <ligand>
        <name>heme c</name>
        <dbReference type="ChEBI" id="CHEBI:61717"/>
    </ligand>
    <ligandPart>
        <name>Fe</name>
        <dbReference type="ChEBI" id="CHEBI:18248"/>
    </ligandPart>
</feature>
<feature type="binding site" evidence="11">
    <location>
        <position position="351"/>
    </location>
    <ligand>
        <name>pyrroloquinoline quinone</name>
        <dbReference type="ChEBI" id="CHEBI:58442"/>
    </ligand>
</feature>
<keyword evidence="8 12" id="KW-0408">Iron</keyword>
<dbReference type="GO" id="GO:0016614">
    <property type="term" value="F:oxidoreductase activity, acting on CH-OH group of donors"/>
    <property type="evidence" value="ECO:0007669"/>
    <property type="project" value="InterPro"/>
</dbReference>
<dbReference type="Gene3D" id="1.10.760.10">
    <property type="entry name" value="Cytochrome c-like domain"/>
    <property type="match status" value="1"/>
</dbReference>
<dbReference type="CDD" id="cd10279">
    <property type="entry name" value="PQQ_ADH_II"/>
    <property type="match status" value="1"/>
</dbReference>
<evidence type="ECO:0000256" key="1">
    <source>
        <dbReference type="ARBA" id="ARBA00008156"/>
    </source>
</evidence>
<dbReference type="SUPFAM" id="SSF46626">
    <property type="entry name" value="Cytochrome c"/>
    <property type="match status" value="1"/>
</dbReference>
<dbReference type="GO" id="GO:0020037">
    <property type="term" value="F:heme binding"/>
    <property type="evidence" value="ECO:0007669"/>
    <property type="project" value="InterPro"/>
</dbReference>
<dbReference type="PANTHER" id="PTHR32303">
    <property type="entry name" value="QUINOPROTEIN ALCOHOL DEHYDROGENASE (CYTOCHROME C)"/>
    <property type="match status" value="1"/>
</dbReference>
<organism evidence="17 18">
    <name type="scientific">Methylobacterium frigidaeris</name>
    <dbReference type="NCBI Taxonomy" id="2038277"/>
    <lineage>
        <taxon>Bacteria</taxon>
        <taxon>Pseudomonadati</taxon>
        <taxon>Pseudomonadota</taxon>
        <taxon>Alphaproteobacteria</taxon>
        <taxon>Hyphomicrobiales</taxon>
        <taxon>Methylobacteriaceae</taxon>
        <taxon>Methylobacterium</taxon>
    </lineage>
</organism>
<evidence type="ECO:0000256" key="4">
    <source>
        <dbReference type="ARBA" id="ARBA00022729"/>
    </source>
</evidence>
<evidence type="ECO:0000256" key="3">
    <source>
        <dbReference type="ARBA" id="ARBA00022723"/>
    </source>
</evidence>
<comment type="caution">
    <text evidence="17">The sequence shown here is derived from an EMBL/GenBank/DDBJ whole genome shotgun (WGS) entry which is preliminary data.</text>
</comment>
<dbReference type="GO" id="GO:0009055">
    <property type="term" value="F:electron transfer activity"/>
    <property type="evidence" value="ECO:0007669"/>
    <property type="project" value="InterPro"/>
</dbReference>
<gene>
    <name evidence="17" type="primary">qbdA</name>
    <name evidence="17" type="ORF">MPEAHAMD_0627</name>
</gene>
<evidence type="ECO:0000313" key="17">
    <source>
        <dbReference type="EMBL" id="GJD60489.1"/>
    </source>
</evidence>
<protein>
    <submittedName>
        <fullName evidence="17">Quinohemoprotein alcohol dehydrogenase ADH IIB</fullName>
    </submittedName>
</protein>
<feature type="binding site" evidence="11">
    <location>
        <position position="179"/>
    </location>
    <ligand>
        <name>pyrroloquinoline quinone</name>
        <dbReference type="ChEBI" id="CHEBI:58442"/>
    </ligand>
</feature>
<feature type="compositionally biased region" description="Low complexity" evidence="14">
    <location>
        <begin position="25"/>
        <end position="41"/>
    </location>
</feature>
<dbReference type="GO" id="GO:0005509">
    <property type="term" value="F:calcium ion binding"/>
    <property type="evidence" value="ECO:0007669"/>
    <property type="project" value="InterPro"/>
</dbReference>
<feature type="binding site" description="covalent" evidence="11">
    <location>
        <position position="632"/>
    </location>
    <ligand>
        <name>heme c</name>
        <dbReference type="ChEBI" id="CHEBI:61717"/>
    </ligand>
</feature>
<feature type="binding site" evidence="11">
    <location>
        <position position="258"/>
    </location>
    <ligand>
        <name>pyrroloquinoline quinone</name>
        <dbReference type="ChEBI" id="CHEBI:58442"/>
    </ligand>
</feature>
<feature type="binding site" evidence="12">
    <location>
        <position position="324"/>
    </location>
    <ligand>
        <name>Ca(2+)</name>
        <dbReference type="ChEBI" id="CHEBI:29108"/>
    </ligand>
</feature>
<feature type="domain" description="Cytochrome c" evidence="16">
    <location>
        <begin position="616"/>
        <end position="695"/>
    </location>
</feature>
<evidence type="ECO:0000256" key="13">
    <source>
        <dbReference type="PIRSR" id="PIRSR617512-4"/>
    </source>
</evidence>
<feature type="signal peptide" evidence="15">
    <location>
        <begin position="1"/>
        <end position="23"/>
    </location>
</feature>
<feature type="region of interest" description="Disordered" evidence="14">
    <location>
        <begin position="25"/>
        <end position="48"/>
    </location>
</feature>
<feature type="binding site" evidence="11">
    <location>
        <position position="83"/>
    </location>
    <ligand>
        <name>pyrroloquinoline quinone</name>
        <dbReference type="ChEBI" id="CHEBI:58442"/>
    </ligand>
</feature>
<dbReference type="Proteomes" id="UP001055286">
    <property type="component" value="Unassembled WGS sequence"/>
</dbReference>
<sequence length="715" mass="76457">MGTIARYGFVCAALLLGAGPPAAAQAPKDAASGRAAGSDRSWTAKGGDAREWHYSPHDRINPDTIPQLKLAWYGDFETNRGQEATPIMVDGVLYTSTSWSHVYAYDAATGRQLWHYDPKVPGEKAVDACCDVVNRGVAASDGRIYVGAIDGRLIALDARTGQALWSVQTTDTTRPYTITGAPRVAKGKVLIGNGGAELGVRGYVSAYDAATGTLAWRFYTTPNPEDKADGAASDDVLKRLAAPTWGNGLWRKTGGGGTAWDAIVHDAEFNQILIGTGNGSPWNARLRSGPEGGDNLFLSSVVAVDADTGAYKWHYQETPGEDWDFTATQPILLTDLTVGGKPRKVALHAPKNGFFYVIDRETGKLVSARNFTPVNWAAGIDLQTGRPIEFPEARFTKSQLDFLAMPAAFGSHNWHPMAFSPKTGLVYLPTQELPFGYADDKGFSYTPGHGMWNLGVASTQNGGPTSAAHQKTLKAQTRGQLVAWDPVAQREVWRVQHSSVGGGGVLATGGNLVFQGMPDGSLRAYEATTGRKVWSAPGYSGIIAAPMSYEINGEQHIAVLAGYGGANGLHVPYIDDVKIGQTGRLLVFKLGGTATLPDNEVKPQPASVAVDDFAPGMVAKGGDLFGANCLFCHGFAAWSNGVVPDLRRSQINASKDGWRTVILDGVLKDRGMISFKDRLSDQDIEAIRAYIQDRARQLARDEALEAQARTATAGQ</sequence>
<keyword evidence="7" id="KW-0560">Oxidoreductase</keyword>
<comment type="cofactor">
    <cofactor evidence="11">
        <name>heme c</name>
        <dbReference type="ChEBI" id="CHEBI:61717"/>
    </cofactor>
    <text evidence="11">Binds 1 heme c group per subunit.</text>
</comment>